<dbReference type="InterPro" id="IPR023214">
    <property type="entry name" value="HAD_sf"/>
</dbReference>
<proteinExistence type="predicted"/>
<gene>
    <name evidence="3" type="ORF">ACFFH7_05445</name>
</gene>
<keyword evidence="2" id="KW-0460">Magnesium</keyword>
<dbReference type="EMBL" id="JBHLUD010000001">
    <property type="protein sequence ID" value="MFC0540913.1"/>
    <property type="molecule type" value="Genomic_DNA"/>
</dbReference>
<dbReference type="SFLD" id="SFLDS00003">
    <property type="entry name" value="Haloacid_Dehalogenase"/>
    <property type="match status" value="1"/>
</dbReference>
<dbReference type="PANTHER" id="PTHR46470">
    <property type="entry name" value="N-ACYLNEURAMINATE-9-PHOSPHATASE"/>
    <property type="match status" value="1"/>
</dbReference>
<dbReference type="SFLD" id="SFLDG01129">
    <property type="entry name" value="C1.5:_HAD__Beta-PGM__Phosphata"/>
    <property type="match status" value="1"/>
</dbReference>
<dbReference type="InterPro" id="IPR036412">
    <property type="entry name" value="HAD-like_sf"/>
</dbReference>
<sequence>MRPVVLVDLDDTLIPDVSAARAAISLVLQEFSLHEDVDAVLAAARETWRANAYRGHREVERVSSWEALWADFTVLPEIAEALSGHAVTVWRAACPGADAEALNRAYVRQRSQLVVPFVGAVAALDRLAEGHSLWLATDGCRSLQREKLRRSGFDDRFERIFVSGEVGRPKGSPEFAEALIKALDGREVCLLAGDSSTDLALAAAGGWPAVHICGDVPCAEPGRHSVDFAGVPAFCRC</sequence>
<evidence type="ECO:0000256" key="1">
    <source>
        <dbReference type="ARBA" id="ARBA00022801"/>
    </source>
</evidence>
<dbReference type="GO" id="GO:0016787">
    <property type="term" value="F:hydrolase activity"/>
    <property type="evidence" value="ECO:0007669"/>
    <property type="project" value="UniProtKB-KW"/>
</dbReference>
<dbReference type="Gene3D" id="3.40.50.1000">
    <property type="entry name" value="HAD superfamily/HAD-like"/>
    <property type="match status" value="1"/>
</dbReference>
<keyword evidence="4" id="KW-1185">Reference proteome</keyword>
<dbReference type="Pfam" id="PF00702">
    <property type="entry name" value="Hydrolase"/>
    <property type="match status" value="1"/>
</dbReference>
<dbReference type="Proteomes" id="UP001589810">
    <property type="component" value="Unassembled WGS sequence"/>
</dbReference>
<organism evidence="3 4">
    <name type="scientific">Kutzneria chonburiensis</name>
    <dbReference type="NCBI Taxonomy" id="1483604"/>
    <lineage>
        <taxon>Bacteria</taxon>
        <taxon>Bacillati</taxon>
        <taxon>Actinomycetota</taxon>
        <taxon>Actinomycetes</taxon>
        <taxon>Pseudonocardiales</taxon>
        <taxon>Pseudonocardiaceae</taxon>
        <taxon>Kutzneria</taxon>
    </lineage>
</organism>
<reference evidence="3 4" key="1">
    <citation type="submission" date="2024-09" db="EMBL/GenBank/DDBJ databases">
        <authorList>
            <person name="Sun Q."/>
            <person name="Mori K."/>
        </authorList>
    </citation>
    <scope>NUCLEOTIDE SEQUENCE [LARGE SCALE GENOMIC DNA]</scope>
    <source>
        <strain evidence="3 4">TBRC 1432</strain>
    </source>
</reference>
<protein>
    <submittedName>
        <fullName evidence="3">HAD family hydrolase</fullName>
        <ecNumber evidence="3">3.1.3.-</ecNumber>
    </submittedName>
</protein>
<dbReference type="SUPFAM" id="SSF56784">
    <property type="entry name" value="HAD-like"/>
    <property type="match status" value="1"/>
</dbReference>
<dbReference type="RefSeq" id="WP_273939755.1">
    <property type="nucleotide sequence ID" value="NZ_CP097263.1"/>
</dbReference>
<evidence type="ECO:0000313" key="4">
    <source>
        <dbReference type="Proteomes" id="UP001589810"/>
    </source>
</evidence>
<dbReference type="Gene3D" id="1.20.120.710">
    <property type="entry name" value="Haloacid dehalogenase hydrolase-like domain"/>
    <property type="match status" value="1"/>
</dbReference>
<name>A0ABV6MKT7_9PSEU</name>
<dbReference type="EC" id="3.1.3.-" evidence="3"/>
<evidence type="ECO:0000256" key="2">
    <source>
        <dbReference type="ARBA" id="ARBA00022842"/>
    </source>
</evidence>
<accession>A0ABV6MKT7</accession>
<evidence type="ECO:0000313" key="3">
    <source>
        <dbReference type="EMBL" id="MFC0540913.1"/>
    </source>
</evidence>
<comment type="caution">
    <text evidence="3">The sequence shown here is derived from an EMBL/GenBank/DDBJ whole genome shotgun (WGS) entry which is preliminary data.</text>
</comment>
<dbReference type="InterPro" id="IPR051400">
    <property type="entry name" value="HAD-like_hydrolase"/>
</dbReference>
<keyword evidence="1 3" id="KW-0378">Hydrolase</keyword>